<dbReference type="AlphaFoldDB" id="A0A1L7WRQ7"/>
<dbReference type="Gene3D" id="3.30.2380.10">
    <property type="entry name" value="CGI121/TPRKB"/>
    <property type="match status" value="1"/>
</dbReference>
<dbReference type="PANTHER" id="PTHR15840">
    <property type="entry name" value="CGI-121 FAMILY MEMBER"/>
    <property type="match status" value="1"/>
</dbReference>
<keyword evidence="5" id="KW-0819">tRNA processing</keyword>
<evidence type="ECO:0000256" key="1">
    <source>
        <dbReference type="ARBA" id="ARBA00004123"/>
    </source>
</evidence>
<dbReference type="OrthoDB" id="329139at2759"/>
<dbReference type="GO" id="GO:0000408">
    <property type="term" value="C:EKC/KEOPS complex"/>
    <property type="evidence" value="ECO:0007669"/>
    <property type="project" value="TreeGrafter"/>
</dbReference>
<evidence type="ECO:0000256" key="3">
    <source>
        <dbReference type="ARBA" id="ARBA00015316"/>
    </source>
</evidence>
<evidence type="ECO:0000256" key="4">
    <source>
        <dbReference type="ARBA" id="ARBA00016009"/>
    </source>
</evidence>
<gene>
    <name evidence="9" type="ORF">PAC_05327</name>
</gene>
<dbReference type="SUPFAM" id="SSF143870">
    <property type="entry name" value="PF0523-like"/>
    <property type="match status" value="2"/>
</dbReference>
<dbReference type="GO" id="GO:0005829">
    <property type="term" value="C:cytosol"/>
    <property type="evidence" value="ECO:0007669"/>
    <property type="project" value="TreeGrafter"/>
</dbReference>
<evidence type="ECO:0000256" key="2">
    <source>
        <dbReference type="ARBA" id="ARBA00005546"/>
    </source>
</evidence>
<comment type="function">
    <text evidence="7">Component of the EKC/KEOPS complex that is required for the formation of a threonylcarbamoyl group on adenosine at position 37 (t(6)A37) in tRNAs that read codons beginning with adenine. The complex is probably involved in the transfer of the threonylcarbamoyl moiety of threonylcarbamoyl-AMP (TC-AMP) to the N6 group of A37. CGI121 acts as an allosteric effector that regulates the t(6)A activity of the complex. The EKC/KEOPS complex also promotes both telomere uncapping and telomere elongation. The complex is required for efficient recruitment of transcriptional coactivators. CGI121 is not required for tRNA modification.</text>
</comment>
<keyword evidence="10" id="KW-1185">Reference proteome</keyword>
<evidence type="ECO:0000256" key="6">
    <source>
        <dbReference type="ARBA" id="ARBA00023242"/>
    </source>
</evidence>
<dbReference type="GO" id="GO:0005634">
    <property type="term" value="C:nucleus"/>
    <property type="evidence" value="ECO:0007669"/>
    <property type="project" value="UniProtKB-SubCell"/>
</dbReference>
<dbReference type="Pfam" id="PF08617">
    <property type="entry name" value="CGI-121"/>
    <property type="match status" value="2"/>
</dbReference>
<sequence length="277" mass="30409">MALLQTAQLEHLPPSHSIHIALYRNIQNAAFLQQQLLDGNTDFEYALIDASVLVSKIHALAAVYRAVNDLLSNRLRSRNVHSEIVFSLSPNNNRHQPHADHIQLATQAAVRVALPTTSTPQLDPSFRHYPPSTPLLPPYSLSALPLPITNSLTTPLEQIAESFRRFGIQPTTTSLLLIKVSTPESPITSDQLSSRLATQIQGEQVPFDDETLASMTDVGRVRKIYKLNSGGGGGKKKEVNGNEVNGVNGARMEREVDERREMEVLILGAMALRGATN</sequence>
<comment type="similarity">
    <text evidence="2 8">Belongs to the CGI121/TPRKB family.</text>
</comment>
<accession>A0A1L7WRQ7</accession>
<reference evidence="9 10" key="1">
    <citation type="submission" date="2016-03" db="EMBL/GenBank/DDBJ databases">
        <authorList>
            <person name="Ploux O."/>
        </authorList>
    </citation>
    <scope>NUCLEOTIDE SEQUENCE [LARGE SCALE GENOMIC DNA]</scope>
    <source>
        <strain evidence="9 10">UAMH 11012</strain>
    </source>
</reference>
<protein>
    <recommendedName>
        <fullName evidence="4">EKC/KEOPS complex subunit CGI121</fullName>
    </recommendedName>
    <alternativeName>
        <fullName evidence="3">EKC/KEOPS complex subunit cgi121</fullName>
    </alternativeName>
</protein>
<dbReference type="PANTHER" id="PTHR15840:SF10">
    <property type="entry name" value="EKC_KEOPS COMPLEX SUBUNIT TPRKB"/>
    <property type="match status" value="1"/>
</dbReference>
<evidence type="ECO:0000256" key="8">
    <source>
        <dbReference type="RuleBase" id="RU004398"/>
    </source>
</evidence>
<organism evidence="9 10">
    <name type="scientific">Phialocephala subalpina</name>
    <dbReference type="NCBI Taxonomy" id="576137"/>
    <lineage>
        <taxon>Eukaryota</taxon>
        <taxon>Fungi</taxon>
        <taxon>Dikarya</taxon>
        <taxon>Ascomycota</taxon>
        <taxon>Pezizomycotina</taxon>
        <taxon>Leotiomycetes</taxon>
        <taxon>Helotiales</taxon>
        <taxon>Mollisiaceae</taxon>
        <taxon>Phialocephala</taxon>
        <taxon>Phialocephala fortinii species complex</taxon>
    </lineage>
</organism>
<dbReference type="GO" id="GO:0002949">
    <property type="term" value="P:tRNA threonylcarbamoyladenosine modification"/>
    <property type="evidence" value="ECO:0007669"/>
    <property type="project" value="TreeGrafter"/>
</dbReference>
<evidence type="ECO:0000313" key="9">
    <source>
        <dbReference type="EMBL" id="CZR55439.1"/>
    </source>
</evidence>
<evidence type="ECO:0000256" key="5">
    <source>
        <dbReference type="ARBA" id="ARBA00022694"/>
    </source>
</evidence>
<keyword evidence="6 8" id="KW-0539">Nucleus</keyword>
<dbReference type="InterPro" id="IPR013926">
    <property type="entry name" value="CGI121/TPRKB"/>
</dbReference>
<dbReference type="EMBL" id="FJOG01000006">
    <property type="protein sequence ID" value="CZR55439.1"/>
    <property type="molecule type" value="Genomic_DNA"/>
</dbReference>
<evidence type="ECO:0000313" key="10">
    <source>
        <dbReference type="Proteomes" id="UP000184330"/>
    </source>
</evidence>
<dbReference type="Proteomes" id="UP000184330">
    <property type="component" value="Unassembled WGS sequence"/>
</dbReference>
<dbReference type="STRING" id="576137.A0A1L7WRQ7"/>
<proteinExistence type="inferred from homology"/>
<evidence type="ECO:0000256" key="7">
    <source>
        <dbReference type="ARBA" id="ARBA00025043"/>
    </source>
</evidence>
<dbReference type="InterPro" id="IPR036504">
    <property type="entry name" value="CGI121/TPRKB_sf"/>
</dbReference>
<name>A0A1L7WRQ7_9HELO</name>
<comment type="subcellular location">
    <subcellularLocation>
        <location evidence="1">Nucleus</location>
    </subcellularLocation>
</comment>